<keyword evidence="6 11" id="KW-0547">Nucleotide-binding</keyword>
<comment type="function">
    <text evidence="11">Catalyzes the specific phosphorylation of the 3-hydroxyl group of shikimic acid using ATP as a cosubstrate.</text>
</comment>
<feature type="binding site" evidence="11">
    <location>
        <position position="123"/>
    </location>
    <ligand>
        <name>ATP</name>
        <dbReference type="ChEBI" id="CHEBI:30616"/>
    </ligand>
</feature>
<comment type="catalytic activity">
    <reaction evidence="10 11">
        <text>shikimate + ATP = 3-phosphoshikimate + ADP + H(+)</text>
        <dbReference type="Rhea" id="RHEA:13121"/>
        <dbReference type="ChEBI" id="CHEBI:15378"/>
        <dbReference type="ChEBI" id="CHEBI:30616"/>
        <dbReference type="ChEBI" id="CHEBI:36208"/>
        <dbReference type="ChEBI" id="CHEBI:145989"/>
        <dbReference type="ChEBI" id="CHEBI:456216"/>
        <dbReference type="EC" id="2.7.1.71"/>
    </reaction>
</comment>
<dbReference type="GO" id="GO:0000287">
    <property type="term" value="F:magnesium ion binding"/>
    <property type="evidence" value="ECO:0007669"/>
    <property type="project" value="UniProtKB-UniRule"/>
</dbReference>
<evidence type="ECO:0000256" key="2">
    <source>
        <dbReference type="ARBA" id="ARBA00006997"/>
    </source>
</evidence>
<dbReference type="UniPathway" id="UPA00053">
    <property type="reaction ID" value="UER00088"/>
</dbReference>
<keyword evidence="11" id="KW-0963">Cytoplasm</keyword>
<keyword evidence="13" id="KW-1185">Reference proteome</keyword>
<organism evidence="12 13">
    <name type="scientific">Allorhodopirellula heiligendammensis</name>
    <dbReference type="NCBI Taxonomy" id="2714739"/>
    <lineage>
        <taxon>Bacteria</taxon>
        <taxon>Pseudomonadati</taxon>
        <taxon>Planctomycetota</taxon>
        <taxon>Planctomycetia</taxon>
        <taxon>Pirellulales</taxon>
        <taxon>Pirellulaceae</taxon>
        <taxon>Allorhodopirellula</taxon>
    </lineage>
</organism>
<proteinExistence type="inferred from homology"/>
<dbReference type="InterPro" id="IPR027417">
    <property type="entry name" value="P-loop_NTPase"/>
</dbReference>
<dbReference type="PANTHER" id="PTHR21087">
    <property type="entry name" value="SHIKIMATE KINASE"/>
    <property type="match status" value="1"/>
</dbReference>
<evidence type="ECO:0000313" key="12">
    <source>
        <dbReference type="EMBL" id="TWU18364.1"/>
    </source>
</evidence>
<keyword evidence="8 11" id="KW-0067">ATP-binding</keyword>
<comment type="caution">
    <text evidence="12">The sequence shown here is derived from an EMBL/GenBank/DDBJ whole genome shotgun (WGS) entry which is preliminary data.</text>
</comment>
<keyword evidence="9 11" id="KW-0057">Aromatic amino acid biosynthesis</keyword>
<dbReference type="PANTHER" id="PTHR21087:SF16">
    <property type="entry name" value="SHIKIMATE KINASE 1, CHLOROPLASTIC"/>
    <property type="match status" value="1"/>
</dbReference>
<dbReference type="EMBL" id="SJPU01000001">
    <property type="protein sequence ID" value="TWU18364.1"/>
    <property type="molecule type" value="Genomic_DNA"/>
</dbReference>
<evidence type="ECO:0000256" key="3">
    <source>
        <dbReference type="ARBA" id="ARBA00012154"/>
    </source>
</evidence>
<evidence type="ECO:0000256" key="7">
    <source>
        <dbReference type="ARBA" id="ARBA00022777"/>
    </source>
</evidence>
<evidence type="ECO:0000256" key="8">
    <source>
        <dbReference type="ARBA" id="ARBA00022840"/>
    </source>
</evidence>
<feature type="binding site" evidence="11">
    <location>
        <position position="17"/>
    </location>
    <ligand>
        <name>Mg(2+)</name>
        <dbReference type="ChEBI" id="CHEBI:18420"/>
    </ligand>
</feature>
<dbReference type="EC" id="2.7.1.71" evidence="3 11"/>
<accession>A0A5C6C4V4</accession>
<sequence>MKRPHLYLTGYRGCGKSTVAKLLAAQLNLPWTDLDDVIESTAGTSIAKIFAEEGEPGFRHRETLALQSVAQHRPSVIALGGGAILSPVNRTAIATTGWCVWLDADPAVIAERLATDHTTGTRRPALTGLTPTEEIIAVMNQREPLYREVADVRIDTTLQAIPQIVQEIETAFLRRRAEE</sequence>
<dbReference type="SUPFAM" id="SSF52540">
    <property type="entry name" value="P-loop containing nucleoside triphosphate hydrolases"/>
    <property type="match status" value="1"/>
</dbReference>
<comment type="subcellular location">
    <subcellularLocation>
        <location evidence="11">Cytoplasm</location>
    </subcellularLocation>
</comment>
<evidence type="ECO:0000313" key="13">
    <source>
        <dbReference type="Proteomes" id="UP000319908"/>
    </source>
</evidence>
<dbReference type="GO" id="GO:0005829">
    <property type="term" value="C:cytosol"/>
    <property type="evidence" value="ECO:0007669"/>
    <property type="project" value="TreeGrafter"/>
</dbReference>
<dbReference type="Proteomes" id="UP000319908">
    <property type="component" value="Unassembled WGS sequence"/>
</dbReference>
<comment type="subunit">
    <text evidence="11">Monomer.</text>
</comment>
<dbReference type="GO" id="GO:0005524">
    <property type="term" value="F:ATP binding"/>
    <property type="evidence" value="ECO:0007669"/>
    <property type="project" value="UniProtKB-UniRule"/>
</dbReference>
<evidence type="ECO:0000256" key="10">
    <source>
        <dbReference type="ARBA" id="ARBA00048567"/>
    </source>
</evidence>
<dbReference type="OrthoDB" id="9800332at2"/>
<dbReference type="InterPro" id="IPR000623">
    <property type="entry name" value="Shikimate_kinase/TSH1"/>
</dbReference>
<keyword evidence="4 11" id="KW-0028">Amino-acid biosynthesis</keyword>
<name>A0A5C6C4V4_9BACT</name>
<dbReference type="GO" id="GO:0008652">
    <property type="term" value="P:amino acid biosynthetic process"/>
    <property type="evidence" value="ECO:0007669"/>
    <property type="project" value="UniProtKB-KW"/>
</dbReference>
<protein>
    <recommendedName>
        <fullName evidence="3 11">Shikimate kinase</fullName>
        <shortName evidence="11">SK</shortName>
        <ecNumber evidence="3 11">2.7.1.71</ecNumber>
    </recommendedName>
</protein>
<dbReference type="PRINTS" id="PR01100">
    <property type="entry name" value="SHIKIMTKNASE"/>
</dbReference>
<feature type="binding site" evidence="11">
    <location>
        <position position="59"/>
    </location>
    <ligand>
        <name>substrate</name>
    </ligand>
</feature>
<dbReference type="GO" id="GO:0009073">
    <property type="term" value="P:aromatic amino acid family biosynthetic process"/>
    <property type="evidence" value="ECO:0007669"/>
    <property type="project" value="UniProtKB-KW"/>
</dbReference>
<dbReference type="InterPro" id="IPR031322">
    <property type="entry name" value="Shikimate/glucono_kinase"/>
</dbReference>
<evidence type="ECO:0000256" key="1">
    <source>
        <dbReference type="ARBA" id="ARBA00004842"/>
    </source>
</evidence>
<comment type="pathway">
    <text evidence="1 11">Metabolic intermediate biosynthesis; chorismate biosynthesis; chorismate from D-erythrose 4-phosphate and phosphoenolpyruvate: step 5/7.</text>
</comment>
<evidence type="ECO:0000256" key="6">
    <source>
        <dbReference type="ARBA" id="ARBA00022741"/>
    </source>
</evidence>
<keyword evidence="11" id="KW-0479">Metal-binding</keyword>
<comment type="similarity">
    <text evidence="2 11">Belongs to the shikimate kinase family.</text>
</comment>
<evidence type="ECO:0000256" key="11">
    <source>
        <dbReference type="HAMAP-Rule" id="MF_00109"/>
    </source>
</evidence>
<dbReference type="CDD" id="cd00464">
    <property type="entry name" value="SK"/>
    <property type="match status" value="1"/>
</dbReference>
<keyword evidence="5 11" id="KW-0808">Transferase</keyword>
<dbReference type="AlphaFoldDB" id="A0A5C6C4V4"/>
<dbReference type="PROSITE" id="PS01128">
    <property type="entry name" value="SHIKIMATE_KINASE"/>
    <property type="match status" value="1"/>
</dbReference>
<feature type="binding site" evidence="11">
    <location>
        <position position="35"/>
    </location>
    <ligand>
        <name>substrate</name>
    </ligand>
</feature>
<dbReference type="RefSeq" id="WP_146405436.1">
    <property type="nucleotide sequence ID" value="NZ_SJPU01000001.1"/>
</dbReference>
<gene>
    <name evidence="12" type="primary">aroL</name>
    <name evidence="11" type="synonym">aroK</name>
    <name evidence="12" type="ORF">Poly21_05260</name>
</gene>
<feature type="binding site" evidence="11">
    <location>
        <position position="81"/>
    </location>
    <ligand>
        <name>substrate</name>
    </ligand>
</feature>
<evidence type="ECO:0000256" key="4">
    <source>
        <dbReference type="ARBA" id="ARBA00022605"/>
    </source>
</evidence>
<dbReference type="HAMAP" id="MF_00109">
    <property type="entry name" value="Shikimate_kinase"/>
    <property type="match status" value="1"/>
</dbReference>
<dbReference type="InterPro" id="IPR023000">
    <property type="entry name" value="Shikimate_kinase_CS"/>
</dbReference>
<keyword evidence="7 11" id="KW-0418">Kinase</keyword>
<dbReference type="GO" id="GO:0009423">
    <property type="term" value="P:chorismate biosynthetic process"/>
    <property type="evidence" value="ECO:0007669"/>
    <property type="project" value="UniProtKB-UniRule"/>
</dbReference>
<comment type="cofactor">
    <cofactor evidence="11">
        <name>Mg(2+)</name>
        <dbReference type="ChEBI" id="CHEBI:18420"/>
    </cofactor>
    <text evidence="11">Binds 1 Mg(2+) ion per subunit.</text>
</comment>
<keyword evidence="11" id="KW-0460">Magnesium</keyword>
<dbReference type="Gene3D" id="3.40.50.300">
    <property type="entry name" value="P-loop containing nucleotide triphosphate hydrolases"/>
    <property type="match status" value="1"/>
</dbReference>
<evidence type="ECO:0000256" key="5">
    <source>
        <dbReference type="ARBA" id="ARBA00022679"/>
    </source>
</evidence>
<feature type="binding site" evidence="11">
    <location>
        <position position="142"/>
    </location>
    <ligand>
        <name>substrate</name>
    </ligand>
</feature>
<dbReference type="Pfam" id="PF01202">
    <property type="entry name" value="SKI"/>
    <property type="match status" value="1"/>
</dbReference>
<dbReference type="GO" id="GO:0004765">
    <property type="term" value="F:shikimate kinase activity"/>
    <property type="evidence" value="ECO:0007669"/>
    <property type="project" value="UniProtKB-UniRule"/>
</dbReference>
<feature type="binding site" evidence="11">
    <location>
        <begin position="13"/>
        <end position="18"/>
    </location>
    <ligand>
        <name>ATP</name>
        <dbReference type="ChEBI" id="CHEBI:30616"/>
    </ligand>
</feature>
<feature type="binding site" evidence="11">
    <location>
        <position position="159"/>
    </location>
    <ligand>
        <name>ATP</name>
        <dbReference type="ChEBI" id="CHEBI:30616"/>
    </ligand>
</feature>
<evidence type="ECO:0000256" key="9">
    <source>
        <dbReference type="ARBA" id="ARBA00023141"/>
    </source>
</evidence>
<reference evidence="12 13" key="1">
    <citation type="journal article" date="2020" name="Antonie Van Leeuwenhoek">
        <title>Rhodopirellula heiligendammensis sp. nov., Rhodopirellula pilleata sp. nov., and Rhodopirellula solitaria sp. nov. isolated from natural or artificial marine surfaces in Northern Germany and California, USA, and emended description of the genus Rhodopirellula.</title>
        <authorList>
            <person name="Kallscheuer N."/>
            <person name="Wiegand S."/>
            <person name="Jogler M."/>
            <person name="Boedeker C."/>
            <person name="Peeters S.H."/>
            <person name="Rast P."/>
            <person name="Heuer A."/>
            <person name="Jetten M.S.M."/>
            <person name="Rohde M."/>
            <person name="Jogler C."/>
        </authorList>
    </citation>
    <scope>NUCLEOTIDE SEQUENCE [LARGE SCALE GENOMIC DNA]</scope>
    <source>
        <strain evidence="12 13">Poly21</strain>
    </source>
</reference>